<dbReference type="InterPro" id="IPR008983">
    <property type="entry name" value="Tumour_necrosis_fac-like_dom"/>
</dbReference>
<evidence type="ECO:0000256" key="1">
    <source>
        <dbReference type="ARBA" id="ARBA00004613"/>
    </source>
</evidence>
<dbReference type="PRINTS" id="PR00007">
    <property type="entry name" value="COMPLEMNTC1Q"/>
</dbReference>
<dbReference type="InterPro" id="IPR001073">
    <property type="entry name" value="C1q_dom"/>
</dbReference>
<dbReference type="PANTHER" id="PTHR22923:SF103">
    <property type="entry name" value="CEREBELLIN 20-RELATED"/>
    <property type="match status" value="1"/>
</dbReference>
<dbReference type="InterPro" id="IPR050822">
    <property type="entry name" value="Cerebellin_Synaptic_Org"/>
</dbReference>
<dbReference type="SUPFAM" id="SSF49842">
    <property type="entry name" value="TNF-like"/>
    <property type="match status" value="1"/>
</dbReference>
<dbReference type="GO" id="GO:0099558">
    <property type="term" value="P:maintenance of synapse structure"/>
    <property type="evidence" value="ECO:0007669"/>
    <property type="project" value="TreeGrafter"/>
</dbReference>
<dbReference type="Gene3D" id="2.60.120.40">
    <property type="match status" value="1"/>
</dbReference>
<keyword evidence="3 4" id="KW-0732">Signal</keyword>
<dbReference type="PANTHER" id="PTHR22923">
    <property type="entry name" value="CEREBELLIN-RELATED"/>
    <property type="match status" value="1"/>
</dbReference>
<keyword evidence="2" id="KW-0964">Secreted</keyword>
<evidence type="ECO:0000256" key="3">
    <source>
        <dbReference type="ARBA" id="ARBA00022729"/>
    </source>
</evidence>
<organism evidence="6 7">
    <name type="scientific">Scomber scombrus</name>
    <name type="common">Atlantic mackerel</name>
    <name type="synonym">Scomber vernalis</name>
    <dbReference type="NCBI Taxonomy" id="13677"/>
    <lineage>
        <taxon>Eukaryota</taxon>
        <taxon>Metazoa</taxon>
        <taxon>Chordata</taxon>
        <taxon>Craniata</taxon>
        <taxon>Vertebrata</taxon>
        <taxon>Euteleostomi</taxon>
        <taxon>Actinopterygii</taxon>
        <taxon>Neopterygii</taxon>
        <taxon>Teleostei</taxon>
        <taxon>Neoteleostei</taxon>
        <taxon>Acanthomorphata</taxon>
        <taxon>Pelagiaria</taxon>
        <taxon>Scombriformes</taxon>
        <taxon>Scombridae</taxon>
        <taxon>Scomber</taxon>
    </lineage>
</organism>
<proteinExistence type="predicted"/>
<evidence type="ECO:0000313" key="7">
    <source>
        <dbReference type="Proteomes" id="UP001314229"/>
    </source>
</evidence>
<keyword evidence="7" id="KW-1185">Reference proteome</keyword>
<dbReference type="SMART" id="SM00110">
    <property type="entry name" value="C1Q"/>
    <property type="match status" value="1"/>
</dbReference>
<dbReference type="GO" id="GO:0045202">
    <property type="term" value="C:synapse"/>
    <property type="evidence" value="ECO:0007669"/>
    <property type="project" value="TreeGrafter"/>
</dbReference>
<dbReference type="EMBL" id="CAWUFR010000279">
    <property type="protein sequence ID" value="CAK6974948.1"/>
    <property type="molecule type" value="Genomic_DNA"/>
</dbReference>
<evidence type="ECO:0000256" key="4">
    <source>
        <dbReference type="SAM" id="SignalP"/>
    </source>
</evidence>
<feature type="signal peptide" evidence="4">
    <location>
        <begin position="1"/>
        <end position="15"/>
    </location>
</feature>
<evidence type="ECO:0000259" key="5">
    <source>
        <dbReference type="PROSITE" id="PS50871"/>
    </source>
</evidence>
<protein>
    <submittedName>
        <fullName evidence="6">Uncharacterized protein LOC121899384</fullName>
    </submittedName>
</protein>
<sequence>MRGIILLCLLEAVFADDSYNWDGPGHVAPVTHPNTDCSMDTGSCGCCLMQQKLHRLKTYFNETFDMLEKEYSQTKQSFDIIETSRTAFSVGLFSDDRAKCYGPFDFDNLIAYKQVFLNLGGNYNVETGIFTVPCSGVYILAITVYSDAGAPGAKLSACARLQVDDQVVAGTTDVNTYDQEDSATIVVALQLMVEEQVAVSLPKGCFLCDNNSHYNTFSAFLLYATE</sequence>
<dbReference type="Pfam" id="PF00386">
    <property type="entry name" value="C1q"/>
    <property type="match status" value="1"/>
</dbReference>
<gene>
    <name evidence="6" type="ORF">FSCOSCO3_A013680</name>
</gene>
<dbReference type="PROSITE" id="PS50871">
    <property type="entry name" value="C1Q"/>
    <property type="match status" value="1"/>
</dbReference>
<feature type="domain" description="C1q" evidence="5">
    <location>
        <begin position="81"/>
        <end position="226"/>
    </location>
</feature>
<name>A0AAV1PT94_SCOSC</name>
<accession>A0AAV1PT94</accession>
<evidence type="ECO:0000313" key="6">
    <source>
        <dbReference type="EMBL" id="CAK6974948.1"/>
    </source>
</evidence>
<feature type="chain" id="PRO_5043527753" evidence="4">
    <location>
        <begin position="16"/>
        <end position="226"/>
    </location>
</feature>
<dbReference type="GO" id="GO:0005576">
    <property type="term" value="C:extracellular region"/>
    <property type="evidence" value="ECO:0007669"/>
    <property type="project" value="UniProtKB-SubCell"/>
</dbReference>
<dbReference type="Proteomes" id="UP001314229">
    <property type="component" value="Unassembled WGS sequence"/>
</dbReference>
<comment type="caution">
    <text evidence="6">The sequence shown here is derived from an EMBL/GenBank/DDBJ whole genome shotgun (WGS) entry which is preliminary data.</text>
</comment>
<evidence type="ECO:0000256" key="2">
    <source>
        <dbReference type="ARBA" id="ARBA00022525"/>
    </source>
</evidence>
<reference evidence="6 7" key="1">
    <citation type="submission" date="2024-01" db="EMBL/GenBank/DDBJ databases">
        <authorList>
            <person name="Alioto T."/>
            <person name="Alioto T."/>
            <person name="Gomez Garrido J."/>
        </authorList>
    </citation>
    <scope>NUCLEOTIDE SEQUENCE [LARGE SCALE GENOMIC DNA]</scope>
</reference>
<comment type="subcellular location">
    <subcellularLocation>
        <location evidence="1">Secreted</location>
    </subcellularLocation>
</comment>
<dbReference type="AlphaFoldDB" id="A0AAV1PT94"/>